<dbReference type="SUPFAM" id="SSF109854">
    <property type="entry name" value="DinB/YfiT-like putative metalloenzymes"/>
    <property type="match status" value="1"/>
</dbReference>
<accession>A0A1W5ZX46</accession>
<dbReference type="OrthoDB" id="4295522at2"/>
<reference evidence="2 3" key="1">
    <citation type="submission" date="2017-04" db="EMBL/GenBank/DDBJ databases">
        <title>The whole genome sequencing and assembly of Halobacillus mangrovi strain.</title>
        <authorList>
            <person name="Lee S.-J."/>
            <person name="Park M.-K."/>
            <person name="Kim J.-Y."/>
            <person name="Lee Y.-J."/>
            <person name="Yi H."/>
            <person name="Bahn Y.-S."/>
            <person name="Kim J.F."/>
            <person name="Lee D.-W."/>
        </authorList>
    </citation>
    <scope>NUCLEOTIDE SEQUENCE [LARGE SCALE GENOMIC DNA]</scope>
    <source>
        <strain evidence="2 3">KTB 131</strain>
    </source>
</reference>
<organism evidence="2 3">
    <name type="scientific">Halobacillus mangrovi</name>
    <dbReference type="NCBI Taxonomy" id="402384"/>
    <lineage>
        <taxon>Bacteria</taxon>
        <taxon>Bacillati</taxon>
        <taxon>Bacillota</taxon>
        <taxon>Bacilli</taxon>
        <taxon>Bacillales</taxon>
        <taxon>Bacillaceae</taxon>
        <taxon>Halobacillus</taxon>
    </lineage>
</organism>
<dbReference type="InterPro" id="IPR024775">
    <property type="entry name" value="DinB-like"/>
</dbReference>
<evidence type="ECO:0000259" key="1">
    <source>
        <dbReference type="Pfam" id="PF12867"/>
    </source>
</evidence>
<dbReference type="Gene3D" id="1.20.120.450">
    <property type="entry name" value="dinb family like domain"/>
    <property type="match status" value="1"/>
</dbReference>
<dbReference type="Proteomes" id="UP000192527">
    <property type="component" value="Chromosome"/>
</dbReference>
<dbReference type="InterPro" id="IPR034660">
    <property type="entry name" value="DinB/YfiT-like"/>
</dbReference>
<keyword evidence="3" id="KW-1185">Reference proteome</keyword>
<dbReference type="EMBL" id="CP020772">
    <property type="protein sequence ID" value="ARI77843.1"/>
    <property type="molecule type" value="Genomic_DNA"/>
</dbReference>
<dbReference type="RefSeq" id="WP_085030304.1">
    <property type="nucleotide sequence ID" value="NZ_CP020772.1"/>
</dbReference>
<dbReference type="AlphaFoldDB" id="A0A1W5ZX46"/>
<dbReference type="KEGG" id="hmn:HM131_13725"/>
<proteinExistence type="predicted"/>
<gene>
    <name evidence="2" type="ORF">HM131_13725</name>
</gene>
<feature type="domain" description="DinB-like" evidence="1">
    <location>
        <begin position="10"/>
        <end position="143"/>
    </location>
</feature>
<sequence length="152" mass="17102">MNEEQIFKQINLVRKATLKGLDSVTEEQADKQPEGFRNTIRWNLGHIYVVQNSLIAKFGGKPIETQSHYLKLFAPGTKPSDWQGEVPSLDELRQELNEQPFRLKKVLAGQLEDEAAEAFLSLPTVGEILNFTLYHEGVHTGTIKAIKANTAE</sequence>
<protein>
    <recommendedName>
        <fullName evidence="1">DinB-like domain-containing protein</fullName>
    </recommendedName>
</protein>
<dbReference type="Pfam" id="PF12867">
    <property type="entry name" value="DinB_2"/>
    <property type="match status" value="1"/>
</dbReference>
<evidence type="ECO:0000313" key="3">
    <source>
        <dbReference type="Proteomes" id="UP000192527"/>
    </source>
</evidence>
<evidence type="ECO:0000313" key="2">
    <source>
        <dbReference type="EMBL" id="ARI77843.1"/>
    </source>
</evidence>
<name>A0A1W5ZX46_9BACI</name>
<dbReference type="STRING" id="402384.HM131_13725"/>